<dbReference type="HAMAP" id="MF_01576">
    <property type="entry name" value="THF_DHG_CYH"/>
    <property type="match status" value="1"/>
</dbReference>
<dbReference type="SUPFAM" id="SSF53223">
    <property type="entry name" value="Aminoacid dehydrogenase-like, N-terminal domain"/>
    <property type="match status" value="1"/>
</dbReference>
<dbReference type="EC" id="1.5.1.5" evidence="11"/>
<evidence type="ECO:0000256" key="9">
    <source>
        <dbReference type="ARBA" id="ARBA00023167"/>
    </source>
</evidence>
<accession>A0ABV1IDZ3</accession>
<reference evidence="14 15" key="1">
    <citation type="submission" date="2024-04" db="EMBL/GenBank/DDBJ databases">
        <title>Human intestinal bacterial collection.</title>
        <authorList>
            <person name="Pauvert C."/>
            <person name="Hitch T.C.A."/>
            <person name="Clavel T."/>
        </authorList>
    </citation>
    <scope>NUCLEOTIDE SEQUENCE [LARGE SCALE GENOMIC DNA]</scope>
    <source>
        <strain evidence="14 15">CLA-AA-H197</strain>
    </source>
</reference>
<dbReference type="PANTHER" id="PTHR48099:SF5">
    <property type="entry name" value="C-1-TETRAHYDROFOLATE SYNTHASE, CYTOPLASMIC"/>
    <property type="match status" value="1"/>
</dbReference>
<keyword evidence="10 11" id="KW-0511">Multifunctional enzyme</keyword>
<dbReference type="Pfam" id="PF02882">
    <property type="entry name" value="THF_DHG_CYH_C"/>
    <property type="match status" value="1"/>
</dbReference>
<comment type="catalytic activity">
    <reaction evidence="11">
        <text>(6R)-5,10-methenyltetrahydrofolate + H2O = (6R)-10-formyltetrahydrofolate + H(+)</text>
        <dbReference type="Rhea" id="RHEA:23700"/>
        <dbReference type="ChEBI" id="CHEBI:15377"/>
        <dbReference type="ChEBI" id="CHEBI:15378"/>
        <dbReference type="ChEBI" id="CHEBI:57455"/>
        <dbReference type="ChEBI" id="CHEBI:195366"/>
        <dbReference type="EC" id="3.5.4.9"/>
    </reaction>
</comment>
<keyword evidence="5 11" id="KW-0378">Hydrolase</keyword>
<evidence type="ECO:0000256" key="5">
    <source>
        <dbReference type="ARBA" id="ARBA00022801"/>
    </source>
</evidence>
<organism evidence="14 15">
    <name type="scientific">Paratractidigestivibacter faecalis</name>
    <dbReference type="NCBI Taxonomy" id="2292441"/>
    <lineage>
        <taxon>Bacteria</taxon>
        <taxon>Bacillati</taxon>
        <taxon>Actinomycetota</taxon>
        <taxon>Coriobacteriia</taxon>
        <taxon>Coriobacteriales</taxon>
        <taxon>Atopobiaceae</taxon>
        <taxon>Paratractidigestivibacter</taxon>
    </lineage>
</organism>
<comment type="subunit">
    <text evidence="11">Homodimer.</text>
</comment>
<evidence type="ECO:0000256" key="10">
    <source>
        <dbReference type="ARBA" id="ARBA00023268"/>
    </source>
</evidence>
<comment type="function">
    <text evidence="11">Catalyzes the oxidation of 5,10-methylenetetrahydrofolate to 5,10-methenyltetrahydrofolate and then the hydrolysis of 5,10-methenyltetrahydrofolate to 10-formyltetrahydrofolate.</text>
</comment>
<comment type="catalytic activity">
    <reaction evidence="11">
        <text>(6R)-5,10-methylene-5,6,7,8-tetrahydrofolate + NADP(+) = (6R)-5,10-methenyltetrahydrofolate + NADPH</text>
        <dbReference type="Rhea" id="RHEA:22812"/>
        <dbReference type="ChEBI" id="CHEBI:15636"/>
        <dbReference type="ChEBI" id="CHEBI:57455"/>
        <dbReference type="ChEBI" id="CHEBI:57783"/>
        <dbReference type="ChEBI" id="CHEBI:58349"/>
        <dbReference type="EC" id="1.5.1.5"/>
    </reaction>
</comment>
<protein>
    <recommendedName>
        <fullName evidence="11">Bifunctional protein FolD</fullName>
    </recommendedName>
    <domain>
        <recommendedName>
            <fullName evidence="11">Methylenetetrahydrofolate dehydrogenase</fullName>
            <ecNumber evidence="11">1.5.1.5</ecNumber>
        </recommendedName>
    </domain>
    <domain>
        <recommendedName>
            <fullName evidence="11">Methenyltetrahydrofolate cyclohydrolase</fullName>
            <ecNumber evidence="11">3.5.4.9</ecNumber>
        </recommendedName>
    </domain>
</protein>
<sequence>MAELLKGAPVARALTERLSARADALKAAGVTPRLAVIRVGERPDDLSYERGLLKRCEKVGIDADVRVLGAGCTQEELLSCVADVNADVSVHGCLMFRPLPSQLDERVAAAALDPAKDVDCMTDASLLSTLAGRAGGFAPCTAEAVLEVLDHYGVALEGARVTVVGRSLVIGKPVSLMLQARNATVTMCHTRTADLSAECRRADVLVAAAGHAGTVGADCFAPGQVVVDVGINWDEKSRRLVGDVDFDAAEPVVAAITPVPGGVGAVTTAILARHVIEAAERAAAERSVRA</sequence>
<dbReference type="Gene3D" id="3.40.50.10860">
    <property type="entry name" value="Leucine Dehydrogenase, chain A, domain 1"/>
    <property type="match status" value="1"/>
</dbReference>
<keyword evidence="9 11" id="KW-0486">Methionine biosynthesis</keyword>
<dbReference type="Proteomes" id="UP001478817">
    <property type="component" value="Unassembled WGS sequence"/>
</dbReference>
<dbReference type="InterPro" id="IPR036291">
    <property type="entry name" value="NAD(P)-bd_dom_sf"/>
</dbReference>
<evidence type="ECO:0000256" key="1">
    <source>
        <dbReference type="ARBA" id="ARBA00004777"/>
    </source>
</evidence>
<comment type="similarity">
    <text evidence="11">Belongs to the tetrahydrofolate dehydrogenase/cyclohydrolase family.</text>
</comment>
<dbReference type="InterPro" id="IPR020631">
    <property type="entry name" value="THF_DH/CycHdrlase_NAD-bd_dom"/>
</dbReference>
<comment type="caution">
    <text evidence="14">The sequence shown here is derived from an EMBL/GenBank/DDBJ whole genome shotgun (WGS) entry which is preliminary data.</text>
</comment>
<evidence type="ECO:0000259" key="12">
    <source>
        <dbReference type="Pfam" id="PF00763"/>
    </source>
</evidence>
<dbReference type="CDD" id="cd01080">
    <property type="entry name" value="NAD_bind_m-THF_DH_Cyclohyd"/>
    <property type="match status" value="1"/>
</dbReference>
<evidence type="ECO:0000256" key="4">
    <source>
        <dbReference type="ARBA" id="ARBA00022755"/>
    </source>
</evidence>
<keyword evidence="4 11" id="KW-0658">Purine biosynthesis</keyword>
<keyword evidence="8 11" id="KW-0368">Histidine biosynthesis</keyword>
<comment type="pathway">
    <text evidence="1 11">One-carbon metabolism; tetrahydrofolate interconversion.</text>
</comment>
<dbReference type="InterPro" id="IPR020630">
    <property type="entry name" value="THF_DH/CycHdrlase_cat_dom"/>
</dbReference>
<evidence type="ECO:0000313" key="15">
    <source>
        <dbReference type="Proteomes" id="UP001478817"/>
    </source>
</evidence>
<dbReference type="InterPro" id="IPR046346">
    <property type="entry name" value="Aminoacid_DH-like_N_sf"/>
</dbReference>
<comment type="caution">
    <text evidence="11">Lacks conserved residue(s) required for the propagation of feature annotation.</text>
</comment>
<evidence type="ECO:0000256" key="2">
    <source>
        <dbReference type="ARBA" id="ARBA00022563"/>
    </source>
</evidence>
<evidence type="ECO:0000256" key="3">
    <source>
        <dbReference type="ARBA" id="ARBA00022605"/>
    </source>
</evidence>
<dbReference type="EMBL" id="JBBNGS010000002">
    <property type="protein sequence ID" value="MEQ2637110.1"/>
    <property type="molecule type" value="Genomic_DNA"/>
</dbReference>
<dbReference type="SUPFAM" id="SSF51735">
    <property type="entry name" value="NAD(P)-binding Rossmann-fold domains"/>
    <property type="match status" value="1"/>
</dbReference>
<feature type="domain" description="Tetrahydrofolate dehydrogenase/cyclohydrolase catalytic" evidence="12">
    <location>
        <begin position="5"/>
        <end position="119"/>
    </location>
</feature>
<gene>
    <name evidence="11" type="primary">folD</name>
    <name evidence="14" type="ORF">AAAT05_01905</name>
</gene>
<keyword evidence="6 11" id="KW-0521">NADP</keyword>
<evidence type="ECO:0000256" key="8">
    <source>
        <dbReference type="ARBA" id="ARBA00023102"/>
    </source>
</evidence>
<keyword evidence="7 11" id="KW-0560">Oxidoreductase</keyword>
<feature type="binding site" evidence="11">
    <location>
        <position position="231"/>
    </location>
    <ligand>
        <name>NADP(+)</name>
        <dbReference type="ChEBI" id="CHEBI:58349"/>
    </ligand>
</feature>
<evidence type="ECO:0000256" key="11">
    <source>
        <dbReference type="HAMAP-Rule" id="MF_01576"/>
    </source>
</evidence>
<keyword evidence="3 11" id="KW-0028">Amino-acid biosynthesis</keyword>
<evidence type="ECO:0000259" key="13">
    <source>
        <dbReference type="Pfam" id="PF02882"/>
    </source>
</evidence>
<dbReference type="PRINTS" id="PR00085">
    <property type="entry name" value="THFDHDRGNASE"/>
</dbReference>
<keyword evidence="2 11" id="KW-0554">One-carbon metabolism</keyword>
<feature type="domain" description="Tetrahydrofolate dehydrogenase/cyclohydrolase NAD(P)-binding" evidence="13">
    <location>
        <begin position="139"/>
        <end position="282"/>
    </location>
</feature>
<name>A0ABV1IDZ3_9ACTN</name>
<dbReference type="Gene3D" id="3.40.50.720">
    <property type="entry name" value="NAD(P)-binding Rossmann-like Domain"/>
    <property type="match status" value="1"/>
</dbReference>
<dbReference type="EC" id="3.5.4.9" evidence="11"/>
<evidence type="ECO:0000256" key="7">
    <source>
        <dbReference type="ARBA" id="ARBA00023002"/>
    </source>
</evidence>
<proteinExistence type="inferred from homology"/>
<evidence type="ECO:0000313" key="14">
    <source>
        <dbReference type="EMBL" id="MEQ2637110.1"/>
    </source>
</evidence>
<feature type="binding site" evidence="11">
    <location>
        <begin position="165"/>
        <end position="167"/>
    </location>
    <ligand>
        <name>NADP(+)</name>
        <dbReference type="ChEBI" id="CHEBI:58349"/>
    </ligand>
</feature>
<keyword evidence="15" id="KW-1185">Reference proteome</keyword>
<dbReference type="InterPro" id="IPR000672">
    <property type="entry name" value="THF_DH/CycHdrlase"/>
</dbReference>
<dbReference type="PANTHER" id="PTHR48099">
    <property type="entry name" value="C-1-TETRAHYDROFOLATE SYNTHASE, CYTOPLASMIC-RELATED"/>
    <property type="match status" value="1"/>
</dbReference>
<evidence type="ECO:0000256" key="6">
    <source>
        <dbReference type="ARBA" id="ARBA00022857"/>
    </source>
</evidence>
<dbReference type="Pfam" id="PF00763">
    <property type="entry name" value="THF_DHG_CYH"/>
    <property type="match status" value="1"/>
</dbReference>
<dbReference type="RefSeq" id="WP_349181510.1">
    <property type="nucleotide sequence ID" value="NZ_JBBNGS010000002.1"/>
</dbReference>